<evidence type="ECO:0000313" key="2">
    <source>
        <dbReference type="Proteomes" id="UP000619265"/>
    </source>
</evidence>
<comment type="caution">
    <text evidence="1">The sequence shown here is derived from an EMBL/GenBank/DDBJ whole genome shotgun (WGS) entry which is preliminary data.</text>
</comment>
<accession>A0A833U7M6</accession>
<sequence length="135" mass="13415">RYSYSKSESKRKKDLREYALVRKKYKRSTEMAVIRWCAMLVLVLAIVQTSNAARTAPSSNGGSGLDDQKNFISYGGVGGYSGLGNDGLPFGGVGVAAGMGGGLGGGLGGMGGFGGVGAGGVGGVPGVGVGVPINP</sequence>
<dbReference type="AlphaFoldDB" id="A0A833U7M6"/>
<protein>
    <submittedName>
        <fullName evidence="1">Uncharacterized protein</fullName>
    </submittedName>
</protein>
<dbReference type="PANTHER" id="PTHR34463">
    <property type="entry name" value="GLYCINE-RICH PROTEIN"/>
    <property type="match status" value="1"/>
</dbReference>
<feature type="non-terminal residue" evidence="1">
    <location>
        <position position="1"/>
    </location>
</feature>
<proteinExistence type="predicted"/>
<evidence type="ECO:0000313" key="1">
    <source>
        <dbReference type="EMBL" id="KAF5458267.1"/>
    </source>
</evidence>
<dbReference type="EMBL" id="LIHL02000010">
    <property type="protein sequence ID" value="KAF5458267.1"/>
    <property type="molecule type" value="Genomic_DNA"/>
</dbReference>
<dbReference type="Proteomes" id="UP000619265">
    <property type="component" value="Unassembled WGS sequence"/>
</dbReference>
<dbReference type="Gramene" id="Jr10_13290_p1">
    <property type="protein sequence ID" value="cds.Jr10_13290_p1"/>
    <property type="gene ID" value="Jr10_13290"/>
</dbReference>
<organism evidence="1 2">
    <name type="scientific">Juglans regia</name>
    <name type="common">English walnut</name>
    <dbReference type="NCBI Taxonomy" id="51240"/>
    <lineage>
        <taxon>Eukaryota</taxon>
        <taxon>Viridiplantae</taxon>
        <taxon>Streptophyta</taxon>
        <taxon>Embryophyta</taxon>
        <taxon>Tracheophyta</taxon>
        <taxon>Spermatophyta</taxon>
        <taxon>Magnoliopsida</taxon>
        <taxon>eudicotyledons</taxon>
        <taxon>Gunneridae</taxon>
        <taxon>Pentapetalae</taxon>
        <taxon>rosids</taxon>
        <taxon>fabids</taxon>
        <taxon>Fagales</taxon>
        <taxon>Juglandaceae</taxon>
        <taxon>Juglans</taxon>
    </lineage>
</organism>
<gene>
    <name evidence="1" type="ORF">F2P56_022306</name>
</gene>
<name>A0A833U7M6_JUGRE</name>
<reference evidence="1" key="2">
    <citation type="submission" date="2020-03" db="EMBL/GenBank/DDBJ databases">
        <title>Walnut 2.0.</title>
        <authorList>
            <person name="Marrano A."/>
            <person name="Britton M."/>
            <person name="Zimin A.V."/>
            <person name="Zaini P.A."/>
            <person name="Workman R."/>
            <person name="Puiu D."/>
            <person name="Bianco L."/>
            <person name="Allen B.J."/>
            <person name="Troggio M."/>
            <person name="Leslie C.A."/>
            <person name="Timp W."/>
            <person name="Dendekar A."/>
            <person name="Salzberg S.L."/>
            <person name="Neale D.B."/>
        </authorList>
    </citation>
    <scope>NUCLEOTIDE SEQUENCE</scope>
    <source>
        <tissue evidence="1">Leaves</tissue>
    </source>
</reference>
<dbReference type="PANTHER" id="PTHR34463:SF11">
    <property type="entry name" value="GLYCINE-RICH PROTEIN LIKE"/>
    <property type="match status" value="1"/>
</dbReference>
<reference evidence="1" key="1">
    <citation type="submission" date="2015-10" db="EMBL/GenBank/DDBJ databases">
        <authorList>
            <person name="Martinez-Garcia P.J."/>
            <person name="Crepeau M.W."/>
            <person name="Puiu D."/>
            <person name="Gonzalez-Ibeas D."/>
            <person name="Whalen J."/>
            <person name="Stevens K."/>
            <person name="Paul R."/>
            <person name="Butterfield T."/>
            <person name="Britton M."/>
            <person name="Reagan R."/>
            <person name="Chakraborty S."/>
            <person name="Walawage S.L."/>
            <person name="Vasquez-Gross H.A."/>
            <person name="Cardeno C."/>
            <person name="Famula R."/>
            <person name="Pratt K."/>
            <person name="Kuruganti S."/>
            <person name="Aradhya M.K."/>
            <person name="Leslie C.A."/>
            <person name="Dandekar A.M."/>
            <person name="Salzberg S.L."/>
            <person name="Wegrzyn J.L."/>
            <person name="Langley C.H."/>
            <person name="Neale D.B."/>
        </authorList>
    </citation>
    <scope>NUCLEOTIDE SEQUENCE</scope>
    <source>
        <tissue evidence="1">Leaves</tissue>
    </source>
</reference>